<comment type="caution">
    <text evidence="2">The sequence shown here is derived from an EMBL/GenBank/DDBJ whole genome shotgun (WGS) entry which is preliminary data.</text>
</comment>
<feature type="domain" description="SLH" evidence="1">
    <location>
        <begin position="29"/>
        <end position="92"/>
    </location>
</feature>
<name>A0A926EWC5_9FIRM</name>
<dbReference type="Pfam" id="PF00395">
    <property type="entry name" value="SLH"/>
    <property type="match status" value="3"/>
</dbReference>
<feature type="domain" description="SLH" evidence="1">
    <location>
        <begin position="93"/>
        <end position="151"/>
    </location>
</feature>
<reference evidence="2" key="1">
    <citation type="submission" date="2020-08" db="EMBL/GenBank/DDBJ databases">
        <title>Genome public.</title>
        <authorList>
            <person name="Liu C."/>
            <person name="Sun Q."/>
        </authorList>
    </citation>
    <scope>NUCLEOTIDE SEQUENCE</scope>
    <source>
        <strain evidence="2">BX21</strain>
    </source>
</reference>
<feature type="domain" description="SLH" evidence="1">
    <location>
        <begin position="153"/>
        <end position="212"/>
    </location>
</feature>
<dbReference type="AlphaFoldDB" id="A0A926EWC5"/>
<gene>
    <name evidence="2" type="ORF">H8707_05325</name>
</gene>
<dbReference type="InterPro" id="IPR001119">
    <property type="entry name" value="SLH_dom"/>
</dbReference>
<evidence type="ECO:0000313" key="2">
    <source>
        <dbReference type="EMBL" id="MBC8587659.1"/>
    </source>
</evidence>
<evidence type="ECO:0000259" key="1">
    <source>
        <dbReference type="PROSITE" id="PS51272"/>
    </source>
</evidence>
<keyword evidence="3" id="KW-1185">Reference proteome</keyword>
<evidence type="ECO:0000313" key="3">
    <source>
        <dbReference type="Proteomes" id="UP000601171"/>
    </source>
</evidence>
<dbReference type="Proteomes" id="UP000601171">
    <property type="component" value="Unassembled WGS sequence"/>
</dbReference>
<organism evidence="2 3">
    <name type="scientific">Paratissierella segnis</name>
    <dbReference type="NCBI Taxonomy" id="2763679"/>
    <lineage>
        <taxon>Bacteria</taxon>
        <taxon>Bacillati</taxon>
        <taxon>Bacillota</taxon>
        <taxon>Tissierellia</taxon>
        <taxon>Tissierellales</taxon>
        <taxon>Tissierellaceae</taxon>
        <taxon>Paratissierella</taxon>
    </lineage>
</organism>
<proteinExistence type="predicted"/>
<dbReference type="EMBL" id="JACRTG010000016">
    <property type="protein sequence ID" value="MBC8587659.1"/>
    <property type="molecule type" value="Genomic_DNA"/>
</dbReference>
<dbReference type="PROSITE" id="PS51272">
    <property type="entry name" value="SLH"/>
    <property type="match status" value="3"/>
</dbReference>
<dbReference type="PANTHER" id="PTHR43308:SF5">
    <property type="entry name" value="S-LAYER PROTEIN _ PEPTIDOGLYCAN ENDO-BETA-N-ACETYLGLUCOSAMINIDASE"/>
    <property type="match status" value="1"/>
</dbReference>
<accession>A0A926EWC5</accession>
<dbReference type="InterPro" id="IPR051465">
    <property type="entry name" value="Cell_Envelope_Struct_Comp"/>
</dbReference>
<protein>
    <submittedName>
        <fullName evidence="2">S-layer homology domain-containing protein</fullName>
    </submittedName>
</protein>
<dbReference type="PANTHER" id="PTHR43308">
    <property type="entry name" value="OUTER MEMBRANE PROTEIN ALPHA-RELATED"/>
    <property type="match status" value="1"/>
</dbReference>
<sequence length="285" mass="32414">MKKQQKKSKEQNRLICIVMLAVILLCPVFSYASFSDIEGYWGEEVILNWTNKGLAKGYNDGTFRPKNEITRAEFMSLINNAFGFTEEVDIDFKDVLEGKWYLSTIKKSKAAGYINGYEDGTIRPDKLITREEVASIIAKMTNLNQYEEGSKMFKDQERMKWSRGYIGAVANEKYMAGYPDGNFKPLNNITRGEAIFALDNIINKAGIQIIAKQDFLGITYIHVIWNKESQPLKVIANGNELKFDKDDGKWKGTSLYLNIGDEVEITAIGNGMEYRKTVFVKDIAD</sequence>
<dbReference type="RefSeq" id="WP_262429113.1">
    <property type="nucleotide sequence ID" value="NZ_JACRTG010000016.1"/>
</dbReference>